<reference evidence="1 2" key="1">
    <citation type="submission" date="2017-01" db="EMBL/GenBank/DDBJ databases">
        <title>Complete genome of Lacinutrix venerupis DOK2-8 isolated from seawater in Dokdo.</title>
        <authorList>
            <person name="Chi W.-J."/>
            <person name="Kim J.H."/>
        </authorList>
    </citation>
    <scope>NUCLEOTIDE SEQUENCE [LARGE SCALE GENOMIC DNA]</scope>
    <source>
        <strain evidence="1 2">DOK2-8</strain>
    </source>
</reference>
<accession>A0AAC9LIR3</accession>
<evidence type="ECO:0008006" key="3">
    <source>
        <dbReference type="Google" id="ProtNLM"/>
    </source>
</evidence>
<dbReference type="KEGG" id="lvn:BWR22_00240"/>
<gene>
    <name evidence="1" type="ORF">BWR22_00240</name>
</gene>
<protein>
    <recommendedName>
        <fullName evidence="3">NlpE-like protein</fullName>
    </recommendedName>
</protein>
<dbReference type="EMBL" id="CP019352">
    <property type="protein sequence ID" value="APX98798.1"/>
    <property type="molecule type" value="Genomic_DNA"/>
</dbReference>
<evidence type="ECO:0000313" key="2">
    <source>
        <dbReference type="Proteomes" id="UP000187506"/>
    </source>
</evidence>
<sequence>MKKILTLLLMFSIFTNCKNDAKTETPIDDTNKTVEQNDGLTTLNGEFSYYEDAAVLQVGNSAIYGVVLNEKMHELHKMGKPFRTEDTDGVLVQVRGKIIPKPEGEEGWPYSIDIKEIISVKEPSVKKEVIKIGK</sequence>
<name>A0AAC9LIR3_9FLAO</name>
<dbReference type="RefSeq" id="WP_076731445.1">
    <property type="nucleotide sequence ID" value="NZ_CP019352.1"/>
</dbReference>
<keyword evidence="2" id="KW-1185">Reference proteome</keyword>
<proteinExistence type="predicted"/>
<dbReference type="Proteomes" id="UP000187506">
    <property type="component" value="Chromosome"/>
</dbReference>
<organism evidence="1 2">
    <name type="scientific">Lacinutrix venerupis</name>
    <dbReference type="NCBI Taxonomy" id="1486034"/>
    <lineage>
        <taxon>Bacteria</taxon>
        <taxon>Pseudomonadati</taxon>
        <taxon>Bacteroidota</taxon>
        <taxon>Flavobacteriia</taxon>
        <taxon>Flavobacteriales</taxon>
        <taxon>Flavobacteriaceae</taxon>
        <taxon>Lacinutrix</taxon>
    </lineage>
</organism>
<evidence type="ECO:0000313" key="1">
    <source>
        <dbReference type="EMBL" id="APX98798.1"/>
    </source>
</evidence>
<dbReference type="AlphaFoldDB" id="A0AAC9LIR3"/>